<keyword evidence="4" id="KW-1185">Reference proteome</keyword>
<feature type="domain" description="Outer membrane protein beta-barrel" evidence="2">
    <location>
        <begin position="17"/>
        <end position="199"/>
    </location>
</feature>
<accession>A0ABW5LRA9</accession>
<proteinExistence type="predicted"/>
<keyword evidence="1" id="KW-0732">Signal</keyword>
<gene>
    <name evidence="3" type="ORF">ACFSRZ_07870</name>
</gene>
<feature type="signal peptide" evidence="1">
    <location>
        <begin position="1"/>
        <end position="18"/>
    </location>
</feature>
<protein>
    <submittedName>
        <fullName evidence="3">Porin family protein</fullName>
    </submittedName>
</protein>
<dbReference type="InterPro" id="IPR025665">
    <property type="entry name" value="Beta-barrel_OMP_2"/>
</dbReference>
<reference evidence="4" key="1">
    <citation type="journal article" date="2019" name="Int. J. Syst. Evol. Microbiol.">
        <title>The Global Catalogue of Microorganisms (GCM) 10K type strain sequencing project: providing services to taxonomists for standard genome sequencing and annotation.</title>
        <authorList>
            <consortium name="The Broad Institute Genomics Platform"/>
            <consortium name="The Broad Institute Genome Sequencing Center for Infectious Disease"/>
            <person name="Wu L."/>
            <person name="Ma J."/>
        </authorList>
    </citation>
    <scope>NUCLEOTIDE SEQUENCE [LARGE SCALE GENOMIC DNA]</scope>
    <source>
        <strain evidence="4">KCTC 52127</strain>
    </source>
</reference>
<dbReference type="RefSeq" id="WP_379665993.1">
    <property type="nucleotide sequence ID" value="NZ_JBHULH010000003.1"/>
</dbReference>
<evidence type="ECO:0000259" key="2">
    <source>
        <dbReference type="Pfam" id="PF13568"/>
    </source>
</evidence>
<feature type="chain" id="PRO_5045340335" evidence="1">
    <location>
        <begin position="19"/>
        <end position="223"/>
    </location>
</feature>
<comment type="caution">
    <text evidence="3">The sequence shown here is derived from an EMBL/GenBank/DDBJ whole genome shotgun (WGS) entry which is preliminary data.</text>
</comment>
<name>A0ABW5LRA9_9FLAO</name>
<sequence length="223" mass="25417">MKKILFSLFLAIASFGFAQKDSLQLGDRYAEDQLYFLISYNQLFNQPSQVKGSGFSYGLSSGFIKDIILNKEGSIALGLGVGYDFDSFNHGLKVSQVNNEVTFEIDNTLTSNKLSIHSLEFPLELRWRNSNANKYRFWRVYAGMKVSYNLSNTFKYNNGTQSFSFRNVSRFNKWQYGLTLSVGYDAFTAHMYYGLTPILKDSSIGTTDISTKIIRIGLIFYLL</sequence>
<organism evidence="3 4">
    <name type="scientific">Pseudotenacibaculum haliotis</name>
    <dbReference type="NCBI Taxonomy" id="1862138"/>
    <lineage>
        <taxon>Bacteria</taxon>
        <taxon>Pseudomonadati</taxon>
        <taxon>Bacteroidota</taxon>
        <taxon>Flavobacteriia</taxon>
        <taxon>Flavobacteriales</taxon>
        <taxon>Flavobacteriaceae</taxon>
        <taxon>Pseudotenacibaculum</taxon>
    </lineage>
</organism>
<dbReference type="EMBL" id="JBHULH010000003">
    <property type="protein sequence ID" value="MFD2567285.1"/>
    <property type="molecule type" value="Genomic_DNA"/>
</dbReference>
<evidence type="ECO:0000313" key="4">
    <source>
        <dbReference type="Proteomes" id="UP001597508"/>
    </source>
</evidence>
<evidence type="ECO:0000313" key="3">
    <source>
        <dbReference type="EMBL" id="MFD2567285.1"/>
    </source>
</evidence>
<dbReference type="Proteomes" id="UP001597508">
    <property type="component" value="Unassembled WGS sequence"/>
</dbReference>
<dbReference type="Pfam" id="PF13568">
    <property type="entry name" value="OMP_b-brl_2"/>
    <property type="match status" value="1"/>
</dbReference>
<evidence type="ECO:0000256" key="1">
    <source>
        <dbReference type="SAM" id="SignalP"/>
    </source>
</evidence>